<accession>A0AAJ0GWT4</accession>
<keyword evidence="2" id="KW-1185">Reference proteome</keyword>
<comment type="caution">
    <text evidence="1">The sequence shown here is derived from an EMBL/GenBank/DDBJ whole genome shotgun (WGS) entry which is preliminary data.</text>
</comment>
<dbReference type="GeneID" id="87881144"/>
<proteinExistence type="predicted"/>
<protein>
    <submittedName>
        <fullName evidence="1">Uncharacterized protein</fullName>
    </submittedName>
</protein>
<reference evidence="1" key="1">
    <citation type="journal article" date="2023" name="Mol. Phylogenet. Evol.">
        <title>Genome-scale phylogeny and comparative genomics of the fungal order Sordariales.</title>
        <authorList>
            <person name="Hensen N."/>
            <person name="Bonometti L."/>
            <person name="Westerberg I."/>
            <person name="Brannstrom I.O."/>
            <person name="Guillou S."/>
            <person name="Cros-Aarteil S."/>
            <person name="Calhoun S."/>
            <person name="Haridas S."/>
            <person name="Kuo A."/>
            <person name="Mondo S."/>
            <person name="Pangilinan J."/>
            <person name="Riley R."/>
            <person name="LaButti K."/>
            <person name="Andreopoulos B."/>
            <person name="Lipzen A."/>
            <person name="Chen C."/>
            <person name="Yan M."/>
            <person name="Daum C."/>
            <person name="Ng V."/>
            <person name="Clum A."/>
            <person name="Steindorff A."/>
            <person name="Ohm R.A."/>
            <person name="Martin F."/>
            <person name="Silar P."/>
            <person name="Natvig D.O."/>
            <person name="Lalanne C."/>
            <person name="Gautier V."/>
            <person name="Ament-Velasquez S.L."/>
            <person name="Kruys A."/>
            <person name="Hutchinson M.I."/>
            <person name="Powell A.J."/>
            <person name="Barry K."/>
            <person name="Miller A.N."/>
            <person name="Grigoriev I.V."/>
            <person name="Debuchy R."/>
            <person name="Gladieux P."/>
            <person name="Hiltunen Thoren M."/>
            <person name="Johannesson H."/>
        </authorList>
    </citation>
    <scope>NUCLEOTIDE SEQUENCE</scope>
    <source>
        <strain evidence="1">CBS 333.67</strain>
    </source>
</reference>
<gene>
    <name evidence="1" type="ORF">B0T15DRAFT_181434</name>
</gene>
<dbReference type="Proteomes" id="UP001273166">
    <property type="component" value="Unassembled WGS sequence"/>
</dbReference>
<reference evidence="1" key="2">
    <citation type="submission" date="2023-06" db="EMBL/GenBank/DDBJ databases">
        <authorList>
            <consortium name="Lawrence Berkeley National Laboratory"/>
            <person name="Mondo S.J."/>
            <person name="Hensen N."/>
            <person name="Bonometti L."/>
            <person name="Westerberg I."/>
            <person name="Brannstrom I.O."/>
            <person name="Guillou S."/>
            <person name="Cros-Aarteil S."/>
            <person name="Calhoun S."/>
            <person name="Haridas S."/>
            <person name="Kuo A."/>
            <person name="Pangilinan J."/>
            <person name="Riley R."/>
            <person name="Labutti K."/>
            <person name="Andreopoulos B."/>
            <person name="Lipzen A."/>
            <person name="Chen C."/>
            <person name="Yanf M."/>
            <person name="Daum C."/>
            <person name="Ng V."/>
            <person name="Clum A."/>
            <person name="Steindorff A."/>
            <person name="Ohm R."/>
            <person name="Martin F."/>
            <person name="Silar P."/>
            <person name="Natvig D."/>
            <person name="Lalanne C."/>
            <person name="Gautier V."/>
            <person name="Ament-Velasquez S.L."/>
            <person name="Kruys A."/>
            <person name="Hutchinson M.I."/>
            <person name="Powell A.J."/>
            <person name="Barry K."/>
            <person name="Miller A.N."/>
            <person name="Grigoriev I.V."/>
            <person name="Debuchy R."/>
            <person name="Gladieux P."/>
            <person name="Thoren M.H."/>
            <person name="Johannesson H."/>
        </authorList>
    </citation>
    <scope>NUCLEOTIDE SEQUENCE</scope>
    <source>
        <strain evidence="1">CBS 333.67</strain>
    </source>
</reference>
<name>A0AAJ0GWT4_9PEZI</name>
<dbReference type="EMBL" id="JAUDZG010000003">
    <property type="protein sequence ID" value="KAK3307529.1"/>
    <property type="molecule type" value="Genomic_DNA"/>
</dbReference>
<dbReference type="AlphaFoldDB" id="A0AAJ0GWT4"/>
<organism evidence="1 2">
    <name type="scientific">Chaetomium strumarium</name>
    <dbReference type="NCBI Taxonomy" id="1170767"/>
    <lineage>
        <taxon>Eukaryota</taxon>
        <taxon>Fungi</taxon>
        <taxon>Dikarya</taxon>
        <taxon>Ascomycota</taxon>
        <taxon>Pezizomycotina</taxon>
        <taxon>Sordariomycetes</taxon>
        <taxon>Sordariomycetidae</taxon>
        <taxon>Sordariales</taxon>
        <taxon>Chaetomiaceae</taxon>
        <taxon>Chaetomium</taxon>
    </lineage>
</organism>
<dbReference type="RefSeq" id="XP_062723309.1">
    <property type="nucleotide sequence ID" value="XM_062862315.1"/>
</dbReference>
<evidence type="ECO:0000313" key="1">
    <source>
        <dbReference type="EMBL" id="KAK3307529.1"/>
    </source>
</evidence>
<sequence>MVVLDAPRCTAHTSGLGPLFHSVTNCNRSSRNAGPEYYWSPHLLLTVNFPTPVIVPQPAPCQDPDIVSTALKDISSTNSAFVAQCWGNPITPTPWPLIVTIVCLLPRGAECTQAACSVSMVPGCRFDQMNTPTDVGTQMAIIERDEAYNYPRPAAYQLSSRYGEVTTQARQVKRQRRDPQVIAINGFTTSSVIYLQSCYLSAVVIPRSNLQRLPIALAEVNVPESCSAQVGGAERLRILQPRAGMIDRLRVATPPTCLMLAAA</sequence>
<evidence type="ECO:0000313" key="2">
    <source>
        <dbReference type="Proteomes" id="UP001273166"/>
    </source>
</evidence>